<reference evidence="2 3" key="1">
    <citation type="submission" date="2019-03" db="EMBL/GenBank/DDBJ databases">
        <title>Genomics of glacier-inhabiting Cryobacterium strains.</title>
        <authorList>
            <person name="Liu Q."/>
            <person name="Xin Y.-H."/>
        </authorList>
    </citation>
    <scope>NUCLEOTIDE SEQUENCE [LARGE SCALE GENOMIC DNA]</scope>
    <source>
        <strain evidence="2 3">Sr39</strain>
    </source>
</reference>
<accession>A0A4R9AIE5</accession>
<keyword evidence="1" id="KW-1133">Transmembrane helix</keyword>
<feature type="transmembrane region" description="Helical" evidence="1">
    <location>
        <begin position="6"/>
        <end position="28"/>
    </location>
</feature>
<comment type="caution">
    <text evidence="2">The sequence shown here is derived from an EMBL/GenBank/DDBJ whole genome shotgun (WGS) entry which is preliminary data.</text>
</comment>
<name>A0A4R9AIE5_9MICO</name>
<gene>
    <name evidence="2" type="ORF">E3T39_01945</name>
</gene>
<dbReference type="RefSeq" id="WP_134513071.1">
    <property type="nucleotide sequence ID" value="NZ_SOHJ01000002.1"/>
</dbReference>
<dbReference type="EMBL" id="SOHJ01000002">
    <property type="protein sequence ID" value="TFD62723.1"/>
    <property type="molecule type" value="Genomic_DNA"/>
</dbReference>
<dbReference type="Proteomes" id="UP000298170">
    <property type="component" value="Unassembled WGS sequence"/>
</dbReference>
<proteinExistence type="predicted"/>
<protein>
    <submittedName>
        <fullName evidence="2">Uncharacterized protein</fullName>
    </submittedName>
</protein>
<evidence type="ECO:0000313" key="2">
    <source>
        <dbReference type="EMBL" id="TFD62723.1"/>
    </source>
</evidence>
<evidence type="ECO:0000313" key="3">
    <source>
        <dbReference type="Proteomes" id="UP000298170"/>
    </source>
</evidence>
<evidence type="ECO:0000256" key="1">
    <source>
        <dbReference type="SAM" id="Phobius"/>
    </source>
</evidence>
<sequence length="164" mass="18528">MINLNSVWAVVGAVCVGSTTAILPSLFADYRRGRRENRYRWSLHFYELSSDFSGIVRQFMHEAGDRLELRDQEGLARLKVLQGNIREHTSRLALLAGEPVLSVAQKIRRHSHAVIQACETGAIKRASEYSEGPYVALDLELDNFHQVVRDQIGLQKLGQIRLDA</sequence>
<keyword evidence="1" id="KW-0472">Membrane</keyword>
<keyword evidence="1" id="KW-0812">Transmembrane</keyword>
<dbReference type="AlphaFoldDB" id="A0A4R9AIE5"/>
<keyword evidence="3" id="KW-1185">Reference proteome</keyword>
<organism evidence="2 3">
    <name type="scientific">Cryobacterium suzukii</name>
    <dbReference type="NCBI Taxonomy" id="1259198"/>
    <lineage>
        <taxon>Bacteria</taxon>
        <taxon>Bacillati</taxon>
        <taxon>Actinomycetota</taxon>
        <taxon>Actinomycetes</taxon>
        <taxon>Micrococcales</taxon>
        <taxon>Microbacteriaceae</taxon>
        <taxon>Cryobacterium</taxon>
    </lineage>
</organism>